<dbReference type="InterPro" id="IPR035897">
    <property type="entry name" value="Toll_tir_struct_dom_sf"/>
</dbReference>
<proteinExistence type="predicted"/>
<dbReference type="InterPro" id="IPR027417">
    <property type="entry name" value="P-loop_NTPase"/>
</dbReference>
<keyword evidence="1" id="KW-0433">Leucine-rich repeat</keyword>
<dbReference type="GO" id="GO:0006952">
    <property type="term" value="P:defense response"/>
    <property type="evidence" value="ECO:0007669"/>
    <property type="project" value="InterPro"/>
</dbReference>
<protein>
    <recommendedName>
        <fullName evidence="4">TIR domain-containing protein</fullName>
    </recommendedName>
</protein>
<dbReference type="Pfam" id="PF23282">
    <property type="entry name" value="WHD_ROQ1"/>
    <property type="match status" value="1"/>
</dbReference>
<accession>A0AAV0I7A1</accession>
<dbReference type="InterPro" id="IPR042197">
    <property type="entry name" value="Apaf_helical"/>
</dbReference>
<organism evidence="5 6">
    <name type="scientific">Linum tenue</name>
    <dbReference type="NCBI Taxonomy" id="586396"/>
    <lineage>
        <taxon>Eukaryota</taxon>
        <taxon>Viridiplantae</taxon>
        <taxon>Streptophyta</taxon>
        <taxon>Embryophyta</taxon>
        <taxon>Tracheophyta</taxon>
        <taxon>Spermatophyta</taxon>
        <taxon>Magnoliopsida</taxon>
        <taxon>eudicotyledons</taxon>
        <taxon>Gunneridae</taxon>
        <taxon>Pentapetalae</taxon>
        <taxon>rosids</taxon>
        <taxon>fabids</taxon>
        <taxon>Malpighiales</taxon>
        <taxon>Linaceae</taxon>
        <taxon>Linum</taxon>
    </lineage>
</organism>
<dbReference type="InterPro" id="IPR057135">
    <property type="entry name" value="At4g27190-like_LRR"/>
</dbReference>
<dbReference type="GO" id="GO:0043531">
    <property type="term" value="F:ADP binding"/>
    <property type="evidence" value="ECO:0007669"/>
    <property type="project" value="InterPro"/>
</dbReference>
<dbReference type="Gene3D" id="3.40.50.10140">
    <property type="entry name" value="Toll/interleukin-1 receptor homology (TIR) domain"/>
    <property type="match status" value="1"/>
</dbReference>
<dbReference type="SUPFAM" id="SSF52058">
    <property type="entry name" value="L domain-like"/>
    <property type="match status" value="3"/>
</dbReference>
<dbReference type="SMART" id="SM00367">
    <property type="entry name" value="LRR_CC"/>
    <property type="match status" value="7"/>
</dbReference>
<dbReference type="PROSITE" id="PS51450">
    <property type="entry name" value="LRR"/>
    <property type="match status" value="1"/>
</dbReference>
<evidence type="ECO:0000256" key="1">
    <source>
        <dbReference type="ARBA" id="ARBA00022614"/>
    </source>
</evidence>
<dbReference type="PRINTS" id="PR00364">
    <property type="entry name" value="DISEASERSIST"/>
</dbReference>
<dbReference type="InterPro" id="IPR002182">
    <property type="entry name" value="NB-ARC"/>
</dbReference>
<dbReference type="InterPro" id="IPR032675">
    <property type="entry name" value="LRR_dom_sf"/>
</dbReference>
<evidence type="ECO:0000313" key="5">
    <source>
        <dbReference type="EMBL" id="CAI0393495.1"/>
    </source>
</evidence>
<evidence type="ECO:0000259" key="4">
    <source>
        <dbReference type="PROSITE" id="PS50104"/>
    </source>
</evidence>
<dbReference type="InterPro" id="IPR006553">
    <property type="entry name" value="Leu-rich_rpt_Cys-con_subtyp"/>
</dbReference>
<sequence>MCSNSRSLPLVSRVYVIAGDWRRMPATTALSRAKAFPFERTSGVSLPYNWKMNLWEALTTMAALLLPILILLCKCLFRRWRSSNASNNNPQPPEPACTVDSSASTSGSDAFVPLPTGYYEVFLSFRGPDTRLDITDVLYHFLVRSKIRTFKLDEDRRVGEDIWPSLVEAMKESKIHVPILSENYAHSKWCLKELAEMVECRKHDKGHIILPIFYKVNPRDVRKQSGAYEEAFKRHKKNVDDKTILIWKNALKEVGELKGWHVTDKDGQGAIADEVFENIWSHLSNNYELMTDELVGIDGHLNAVVERIDLNSKAVTTVGIHGLGGIGKTTVATVVYNKVCAHFDRHCFVEDVRETLQQRDGIVAVQNKILSGTVGKASLVSNVSEGIHMIRDRVSHYKVLIVLDDVDDKFKFDGIFGKSENFASGSRFIITSRNIKVLTLLKGCRLYEVGAMSYEHSFELFCKHAFRKDSAPRDYATLSKDIVSTTGGLPLTIKVVGSLLFKEDKAVWVETLLRLKETPESEVLERLKISYDALEYEAKQIFLDIACFYVGTNKEIASYMWSDCKLYPISTINVLVQRSIIKIGENNAFKMHDQLRDLGKSIIREEDIEHPWMRSRIWSKEDAFELLLGKKGSNKVKALEVQSYPHHQFTDEHFQNLTDLRYLSGTFVDLTGDFGDLQDLRWLQFENCRGSGDGITNFQMNKLVILDLRKSVISDDWGGWYHIKMAKKLKVLDLSHCGSITKLPDLSEYGNLEHLNLSGLRRTSSNQDLNIGKLIKLKVLNLESCRIRRIVGSSIGMHQGVRELYISSCSCDNLGEFLADIAKLPSLKIFTAMGVELKARLELPKSLKELRASFTLVANLEDLTDLEMLRVQSLAEVRLDWSKLSKLKLLMLYKSSTKTMGPHQFPPSLTELRISSFPMLEMLPNLDNLGNLTLLYIFDCHKLREIQGLGVGMKSLQSLNISSAESLMHLDGLENLSSLVDVELESCNAMERLLPITCNNNLAALKRLSKVKIMSCPRLTEIFRGLDDEADNGQNVVLDSLRDLEVYRCESLQMEGLPHLSKFPGLTKLKLWDLKGMVKLEGLDSLEQLQGLHLRGMPSVDRLPNLSKLGKLEFLELQQMLNLREFEGIDELKSLLRLELRGCTSLERLMASALEELQELIIMGCTSLQNLSVAGCSKVANLYVSNCPKVHAIQGLGSGLKSLRYLSAESLMHLDGLENLPSLTDLNLRSCNAMERLLPIMNPAGLNQLQKVEIVKCSRLKEIFQGLDHDDGLVLCSLEELVVNGCISLESLPHLSRCPSLKKLKIMDSKGLVKLNGLESLQQLQVLVLTDLSGLLDVDGLKDLLSLERLALAGCTSLERLPDLSRLKNLNWLIFTGCTSLESLPDLSCLKKLEKLDLRGCSKLTDLSGLHKLQGVEIQWPDGRLPEWSGHSEPHTQSYPSMY</sequence>
<dbReference type="SMART" id="SM00255">
    <property type="entry name" value="TIR"/>
    <property type="match status" value="1"/>
</dbReference>
<dbReference type="SUPFAM" id="SSF52540">
    <property type="entry name" value="P-loop containing nucleoside triphosphate hydrolases"/>
    <property type="match status" value="1"/>
</dbReference>
<dbReference type="SUPFAM" id="SSF52200">
    <property type="entry name" value="Toll/Interleukin receptor TIR domain"/>
    <property type="match status" value="1"/>
</dbReference>
<evidence type="ECO:0000313" key="6">
    <source>
        <dbReference type="Proteomes" id="UP001154282"/>
    </source>
</evidence>
<keyword evidence="6" id="KW-1185">Reference proteome</keyword>
<dbReference type="InterPro" id="IPR000157">
    <property type="entry name" value="TIR_dom"/>
</dbReference>
<dbReference type="Gene3D" id="3.40.50.300">
    <property type="entry name" value="P-loop containing nucleotide triphosphate hydrolases"/>
    <property type="match status" value="1"/>
</dbReference>
<keyword evidence="2" id="KW-0677">Repeat</keyword>
<evidence type="ECO:0000256" key="2">
    <source>
        <dbReference type="ARBA" id="ARBA00022737"/>
    </source>
</evidence>
<dbReference type="Gene3D" id="3.80.10.10">
    <property type="entry name" value="Ribonuclease Inhibitor"/>
    <property type="match status" value="3"/>
</dbReference>
<comment type="caution">
    <text evidence="5">The sequence shown here is derived from an EMBL/GenBank/DDBJ whole genome shotgun (WGS) entry which is preliminary data.</text>
</comment>
<dbReference type="GO" id="GO:0007165">
    <property type="term" value="P:signal transduction"/>
    <property type="evidence" value="ECO:0007669"/>
    <property type="project" value="InterPro"/>
</dbReference>
<name>A0AAV0I7A1_9ROSI</name>
<dbReference type="PROSITE" id="PS50104">
    <property type="entry name" value="TIR"/>
    <property type="match status" value="1"/>
</dbReference>
<dbReference type="Pfam" id="PF23247">
    <property type="entry name" value="LRR_RPS2"/>
    <property type="match status" value="1"/>
</dbReference>
<dbReference type="EMBL" id="CAMGYJ010000003">
    <property type="protein sequence ID" value="CAI0393495.1"/>
    <property type="molecule type" value="Genomic_DNA"/>
</dbReference>
<dbReference type="Pfam" id="PF00931">
    <property type="entry name" value="NB-ARC"/>
    <property type="match status" value="1"/>
</dbReference>
<keyword evidence="3" id="KW-0520">NAD</keyword>
<evidence type="ECO:0000256" key="3">
    <source>
        <dbReference type="ARBA" id="ARBA00023027"/>
    </source>
</evidence>
<dbReference type="PANTHER" id="PTHR11017:SF570">
    <property type="entry name" value="DISEASE RESISTANCE PROTEIN (TIR-NBS CLASS)-RELATED"/>
    <property type="match status" value="1"/>
</dbReference>
<dbReference type="Proteomes" id="UP001154282">
    <property type="component" value="Unassembled WGS sequence"/>
</dbReference>
<dbReference type="InterPro" id="IPR044974">
    <property type="entry name" value="Disease_R_plants"/>
</dbReference>
<dbReference type="FunFam" id="3.40.50.10140:FF:000007">
    <property type="entry name" value="Disease resistance protein (TIR-NBS-LRR class)"/>
    <property type="match status" value="1"/>
</dbReference>
<gene>
    <name evidence="5" type="ORF">LITE_LOCUS7954</name>
</gene>
<dbReference type="InterPro" id="IPR001611">
    <property type="entry name" value="Leu-rich_rpt"/>
</dbReference>
<dbReference type="Gene3D" id="1.10.8.430">
    <property type="entry name" value="Helical domain of apoptotic protease-activating factors"/>
    <property type="match status" value="1"/>
</dbReference>
<dbReference type="InterPro" id="IPR058192">
    <property type="entry name" value="WHD_ROQ1-like"/>
</dbReference>
<feature type="domain" description="TIR" evidence="4">
    <location>
        <begin position="117"/>
        <end position="279"/>
    </location>
</feature>
<dbReference type="Pfam" id="PF01582">
    <property type="entry name" value="TIR"/>
    <property type="match status" value="1"/>
</dbReference>
<dbReference type="PANTHER" id="PTHR11017">
    <property type="entry name" value="LEUCINE-RICH REPEAT-CONTAINING PROTEIN"/>
    <property type="match status" value="1"/>
</dbReference>
<reference evidence="5" key="1">
    <citation type="submission" date="2022-08" db="EMBL/GenBank/DDBJ databases">
        <authorList>
            <person name="Gutierrez-Valencia J."/>
        </authorList>
    </citation>
    <scope>NUCLEOTIDE SEQUENCE</scope>
</reference>